<protein>
    <submittedName>
        <fullName evidence="1">Uncharacterized protein</fullName>
    </submittedName>
</protein>
<evidence type="ECO:0000313" key="2">
    <source>
        <dbReference type="Proteomes" id="UP001153636"/>
    </source>
</evidence>
<name>A0A9P0CTD7_9CUCU</name>
<dbReference type="OrthoDB" id="7203715at2759"/>
<organism evidence="1 2">
    <name type="scientific">Psylliodes chrysocephalus</name>
    <dbReference type="NCBI Taxonomy" id="3402493"/>
    <lineage>
        <taxon>Eukaryota</taxon>
        <taxon>Metazoa</taxon>
        <taxon>Ecdysozoa</taxon>
        <taxon>Arthropoda</taxon>
        <taxon>Hexapoda</taxon>
        <taxon>Insecta</taxon>
        <taxon>Pterygota</taxon>
        <taxon>Neoptera</taxon>
        <taxon>Endopterygota</taxon>
        <taxon>Coleoptera</taxon>
        <taxon>Polyphaga</taxon>
        <taxon>Cucujiformia</taxon>
        <taxon>Chrysomeloidea</taxon>
        <taxon>Chrysomelidae</taxon>
        <taxon>Galerucinae</taxon>
        <taxon>Alticini</taxon>
        <taxon>Psylliodes</taxon>
    </lineage>
</organism>
<accession>A0A9P0CTD7</accession>
<evidence type="ECO:0000313" key="1">
    <source>
        <dbReference type="EMBL" id="CAH1104357.1"/>
    </source>
</evidence>
<sequence length="122" mass="14168">MSGEKLYIEKYQPLAELGIQLTSAAEIEVVKKYINRQRNENDAENPDILQCIFRQSTAFKETDEFLATCRTFSCSTALRESSFSALTRIDRPQTPQRKSMLHPRLANLTHLAFEKENKKHKY</sequence>
<dbReference type="AlphaFoldDB" id="A0A9P0CTD7"/>
<reference evidence="1" key="1">
    <citation type="submission" date="2022-01" db="EMBL/GenBank/DDBJ databases">
        <authorList>
            <person name="King R."/>
        </authorList>
    </citation>
    <scope>NUCLEOTIDE SEQUENCE</scope>
</reference>
<keyword evidence="2" id="KW-1185">Reference proteome</keyword>
<gene>
    <name evidence="1" type="ORF">PSYICH_LOCUS5062</name>
</gene>
<proteinExistence type="predicted"/>
<dbReference type="EMBL" id="OV651828">
    <property type="protein sequence ID" value="CAH1104357.1"/>
    <property type="molecule type" value="Genomic_DNA"/>
</dbReference>
<dbReference type="Proteomes" id="UP001153636">
    <property type="component" value="Chromosome 16"/>
</dbReference>